<sequence length="63" mass="7218">MFSVIFRYSENCKQSIELHQMPYVPAQAGRDALELVLAIYKSHLDKAPVSLPLYDFGTKDMQL</sequence>
<proteinExistence type="predicted"/>
<accession>A0A372MEZ4</accession>
<dbReference type="Proteomes" id="UP000264002">
    <property type="component" value="Unassembled WGS sequence"/>
</dbReference>
<reference evidence="2" key="1">
    <citation type="submission" date="2018-08" db="EMBL/GenBank/DDBJ databases">
        <authorList>
            <person name="Grouzdev D.S."/>
            <person name="Krutkina M.S."/>
        </authorList>
    </citation>
    <scope>NUCLEOTIDE SEQUENCE [LARGE SCALE GENOMIC DNA]</scope>
    <source>
        <strain evidence="2">4-11</strain>
    </source>
</reference>
<name>A0A372MEZ4_9SPIR</name>
<keyword evidence="2" id="KW-1185">Reference proteome</keyword>
<reference evidence="1 2" key="2">
    <citation type="submission" date="2018-09" db="EMBL/GenBank/DDBJ databases">
        <title>Genome of Sphaerochaeta halotolerans strain 4-11.</title>
        <authorList>
            <person name="Nazina T.N."/>
            <person name="Sokolova D.S."/>
        </authorList>
    </citation>
    <scope>NUCLEOTIDE SEQUENCE [LARGE SCALE GENOMIC DNA]</scope>
    <source>
        <strain evidence="1 2">4-11</strain>
    </source>
</reference>
<dbReference type="EMBL" id="QUWK01000013">
    <property type="protein sequence ID" value="RFU94023.1"/>
    <property type="molecule type" value="Genomic_DNA"/>
</dbReference>
<comment type="caution">
    <text evidence="1">The sequence shown here is derived from an EMBL/GenBank/DDBJ whole genome shotgun (WGS) entry which is preliminary data.</text>
</comment>
<evidence type="ECO:0000313" key="2">
    <source>
        <dbReference type="Proteomes" id="UP000264002"/>
    </source>
</evidence>
<evidence type="ECO:0000313" key="1">
    <source>
        <dbReference type="EMBL" id="RFU94023.1"/>
    </source>
</evidence>
<dbReference type="AlphaFoldDB" id="A0A372MEZ4"/>
<protein>
    <submittedName>
        <fullName evidence="1">Uncharacterized protein</fullName>
    </submittedName>
</protein>
<gene>
    <name evidence="1" type="ORF">DYP60_11340</name>
</gene>
<organism evidence="1 2">
    <name type="scientific">Sphaerochaeta halotolerans</name>
    <dbReference type="NCBI Taxonomy" id="2293840"/>
    <lineage>
        <taxon>Bacteria</taxon>
        <taxon>Pseudomonadati</taxon>
        <taxon>Spirochaetota</taxon>
        <taxon>Spirochaetia</taxon>
        <taxon>Spirochaetales</taxon>
        <taxon>Sphaerochaetaceae</taxon>
        <taxon>Sphaerochaeta</taxon>
    </lineage>
</organism>